<dbReference type="PRINTS" id="PR00449">
    <property type="entry name" value="RASTRNSFRMNG"/>
</dbReference>
<dbReference type="PROSITE" id="PS51421">
    <property type="entry name" value="RAS"/>
    <property type="match status" value="1"/>
</dbReference>
<dbReference type="InterPro" id="IPR005225">
    <property type="entry name" value="Small_GTP-bd"/>
</dbReference>
<comment type="caution">
    <text evidence="2">The sequence shown here is derived from an EMBL/GenBank/DDBJ whole genome shotgun (WGS) entry which is preliminary data.</text>
</comment>
<evidence type="ECO:0000313" key="3">
    <source>
        <dbReference type="Proteomes" id="UP001470230"/>
    </source>
</evidence>
<dbReference type="SMART" id="SM00174">
    <property type="entry name" value="RHO"/>
    <property type="match status" value="1"/>
</dbReference>
<accession>A0ABR2KUG5</accession>
<dbReference type="SMART" id="SM00176">
    <property type="entry name" value="RAN"/>
    <property type="match status" value="1"/>
</dbReference>
<evidence type="ECO:0008006" key="4">
    <source>
        <dbReference type="Google" id="ProtNLM"/>
    </source>
</evidence>
<dbReference type="SMART" id="SM00173">
    <property type="entry name" value="RAS"/>
    <property type="match status" value="1"/>
</dbReference>
<dbReference type="NCBIfam" id="TIGR00231">
    <property type="entry name" value="small_GTP"/>
    <property type="match status" value="1"/>
</dbReference>
<name>A0ABR2KUG5_9EUKA</name>
<dbReference type="Pfam" id="PF00071">
    <property type="entry name" value="Ras"/>
    <property type="match status" value="1"/>
</dbReference>
<protein>
    <recommendedName>
        <fullName evidence="4">Small GTP-binding protein</fullName>
    </recommendedName>
</protein>
<evidence type="ECO:0000313" key="2">
    <source>
        <dbReference type="EMBL" id="KAK8894749.1"/>
    </source>
</evidence>
<keyword evidence="1" id="KW-0547">Nucleotide-binding</keyword>
<reference evidence="2 3" key="1">
    <citation type="submission" date="2024-04" db="EMBL/GenBank/DDBJ databases">
        <title>Tritrichomonas musculus Genome.</title>
        <authorList>
            <person name="Alves-Ferreira E."/>
            <person name="Grigg M."/>
            <person name="Lorenzi H."/>
            <person name="Galac M."/>
        </authorList>
    </citation>
    <scope>NUCLEOTIDE SEQUENCE [LARGE SCALE GENOMIC DNA]</scope>
    <source>
        <strain evidence="2 3">EAF2021</strain>
    </source>
</reference>
<dbReference type="InterPro" id="IPR027417">
    <property type="entry name" value="P-loop_NTPase"/>
</dbReference>
<dbReference type="Gene3D" id="3.40.50.300">
    <property type="entry name" value="P-loop containing nucleotide triphosphate hydrolases"/>
    <property type="match status" value="1"/>
</dbReference>
<dbReference type="Proteomes" id="UP001470230">
    <property type="component" value="Unassembled WGS sequence"/>
</dbReference>
<gene>
    <name evidence="2" type="ORF">M9Y10_023186</name>
</gene>
<dbReference type="InterPro" id="IPR001806">
    <property type="entry name" value="Small_GTPase"/>
</dbReference>
<dbReference type="PROSITE" id="PS51420">
    <property type="entry name" value="RHO"/>
    <property type="match status" value="1"/>
</dbReference>
<dbReference type="PROSITE" id="PS51417">
    <property type="entry name" value="ARF"/>
    <property type="match status" value="1"/>
</dbReference>
<dbReference type="CDD" id="cd00154">
    <property type="entry name" value="Rab"/>
    <property type="match status" value="1"/>
</dbReference>
<evidence type="ECO:0000256" key="1">
    <source>
        <dbReference type="ARBA" id="ARBA00022741"/>
    </source>
</evidence>
<proteinExistence type="predicted"/>
<sequence>MQISPESFQCRIVIIGDTSVGKTSILNQLIEQTFQEYEQSTVGANYQLYVEEIDGKKVEIQIWDTAGQEKFKSLGPIYYRNARGAAVVFDVTNRHTFDDLTEWITAFTEVAGTDTAIFIVANQIDRVDARQVDSDEVKKWADSNDYKVFETSAKTGVGIKELFHEIATEILKNFVSNAKQTQNAEPYEGEKKCSC</sequence>
<organism evidence="2 3">
    <name type="scientific">Tritrichomonas musculus</name>
    <dbReference type="NCBI Taxonomy" id="1915356"/>
    <lineage>
        <taxon>Eukaryota</taxon>
        <taxon>Metamonada</taxon>
        <taxon>Parabasalia</taxon>
        <taxon>Tritrichomonadida</taxon>
        <taxon>Tritrichomonadidae</taxon>
        <taxon>Tritrichomonas</taxon>
    </lineage>
</organism>
<keyword evidence="3" id="KW-1185">Reference proteome</keyword>
<dbReference type="EMBL" id="JAPFFF010000003">
    <property type="protein sequence ID" value="KAK8894749.1"/>
    <property type="molecule type" value="Genomic_DNA"/>
</dbReference>
<dbReference type="PROSITE" id="PS51419">
    <property type="entry name" value="RAB"/>
    <property type="match status" value="1"/>
</dbReference>
<dbReference type="SMART" id="SM00177">
    <property type="entry name" value="ARF"/>
    <property type="match status" value="1"/>
</dbReference>
<dbReference type="SMART" id="SM00175">
    <property type="entry name" value="RAB"/>
    <property type="match status" value="1"/>
</dbReference>
<dbReference type="PANTHER" id="PTHR47978">
    <property type="match status" value="1"/>
</dbReference>
<dbReference type="SUPFAM" id="SSF52540">
    <property type="entry name" value="P-loop containing nucleoside triphosphate hydrolases"/>
    <property type="match status" value="1"/>
</dbReference>